<evidence type="ECO:0000313" key="3">
    <source>
        <dbReference type="Proteomes" id="UP000054717"/>
    </source>
</evidence>
<gene>
    <name evidence="2" type="ORF">AWB66_00389</name>
</gene>
<dbReference type="Pfam" id="PF03168">
    <property type="entry name" value="LEA_2"/>
    <property type="match status" value="1"/>
</dbReference>
<proteinExistence type="predicted"/>
<dbReference type="RefSeq" id="WP_087628563.1">
    <property type="nucleotide sequence ID" value="NZ_FCNZ02000001.1"/>
</dbReference>
<dbReference type="GO" id="GO:0009269">
    <property type="term" value="P:response to desiccation"/>
    <property type="evidence" value="ECO:0007669"/>
    <property type="project" value="InterPro"/>
</dbReference>
<name>A0A158EYE4_9BURK</name>
<organism evidence="2 3">
    <name type="scientific">Caballeronia telluris</name>
    <dbReference type="NCBI Taxonomy" id="326475"/>
    <lineage>
        <taxon>Bacteria</taxon>
        <taxon>Pseudomonadati</taxon>
        <taxon>Pseudomonadota</taxon>
        <taxon>Betaproteobacteria</taxon>
        <taxon>Burkholderiales</taxon>
        <taxon>Burkholderiaceae</taxon>
        <taxon>Caballeronia</taxon>
    </lineage>
</organism>
<protein>
    <submittedName>
        <fullName evidence="2">Late embryogenesis abundant protein</fullName>
    </submittedName>
</protein>
<sequence length="165" mass="17378">MQSAFAVRTSRRFVFACLTLFAVCSLGGCAGLFNREEMRVNVVGLEPLEGQGLEARFNVKLRVQNPNDAPIEYNGISLDLDLNGRPFASGVSDQKGSVPRFGEAVLAVPVTVSAFTAARQALGFANASQFDNIPYALRGRLAGGPFGGATFNDKGTLSLPSGGGF</sequence>
<accession>A0A158EYE4</accession>
<dbReference type="SUPFAM" id="SSF117070">
    <property type="entry name" value="LEA14-like"/>
    <property type="match status" value="1"/>
</dbReference>
<dbReference type="Gene3D" id="2.60.40.1820">
    <property type="match status" value="1"/>
</dbReference>
<dbReference type="SMART" id="SM00769">
    <property type="entry name" value="WHy"/>
    <property type="match status" value="1"/>
</dbReference>
<dbReference type="STRING" id="326475.AWB66_00389"/>
<evidence type="ECO:0000313" key="2">
    <source>
        <dbReference type="EMBL" id="SAL12558.1"/>
    </source>
</evidence>
<dbReference type="EMBL" id="FCNZ02000001">
    <property type="protein sequence ID" value="SAL12558.1"/>
    <property type="molecule type" value="Genomic_DNA"/>
</dbReference>
<reference evidence="2" key="1">
    <citation type="submission" date="2016-01" db="EMBL/GenBank/DDBJ databases">
        <authorList>
            <person name="Peeters Charlotte."/>
        </authorList>
    </citation>
    <scope>NUCLEOTIDE SEQUENCE</scope>
    <source>
        <strain evidence="2">LMG 22936</strain>
    </source>
</reference>
<comment type="caution">
    <text evidence="2">The sequence shown here is derived from an EMBL/GenBank/DDBJ whole genome shotgun (WGS) entry which is preliminary data.</text>
</comment>
<dbReference type="InterPro" id="IPR004864">
    <property type="entry name" value="LEA_2"/>
</dbReference>
<dbReference type="InterPro" id="IPR013990">
    <property type="entry name" value="WHy-dom"/>
</dbReference>
<dbReference type="AlphaFoldDB" id="A0A158EYE4"/>
<feature type="domain" description="Water stress and hypersensitive response" evidence="1">
    <location>
        <begin position="40"/>
        <end position="160"/>
    </location>
</feature>
<evidence type="ECO:0000259" key="1">
    <source>
        <dbReference type="SMART" id="SM00769"/>
    </source>
</evidence>
<dbReference type="Proteomes" id="UP000054717">
    <property type="component" value="Unassembled WGS sequence"/>
</dbReference>
<keyword evidence="3" id="KW-1185">Reference proteome</keyword>